<dbReference type="OrthoDB" id="273452at2759"/>
<comment type="similarity">
    <text evidence="1">Belongs to the MTFP1 family.</text>
</comment>
<dbReference type="PANTHER" id="PTHR11001:SF2">
    <property type="entry name" value="MITOCHONDRIAL FISSION PROCESS PROTEIN 1"/>
    <property type="match status" value="1"/>
</dbReference>
<comment type="caution">
    <text evidence="4">The sequence shown here is derived from an EMBL/GenBank/DDBJ whole genome shotgun (WGS) entry which is preliminary data.</text>
</comment>
<gene>
    <name evidence="4" type="ORF">APLA_LOCUS11373</name>
</gene>
<evidence type="ECO:0000313" key="5">
    <source>
        <dbReference type="Proteomes" id="UP000494256"/>
    </source>
</evidence>
<sequence length="150" mass="16654">MSGTGEKDIYRETWIRYLGYANEVGESFRSLVPNSVVRASYTVATAYTLADTVDKSYKMYRKDGRPKSVLIETGDALIWQTLASIVIPGLIINRLCAASRYALTHAGVGCTARNWLSVGIGLASIPFIVHPIDNGTTLFMDETYRKWVKP</sequence>
<dbReference type="PANTHER" id="PTHR11001">
    <property type="entry name" value="MITOCHONDRIAL FISSION PROCESS PROTEIN 1"/>
    <property type="match status" value="1"/>
</dbReference>
<evidence type="ECO:0000256" key="3">
    <source>
        <dbReference type="ARBA" id="ARBA00029631"/>
    </source>
</evidence>
<evidence type="ECO:0000256" key="1">
    <source>
        <dbReference type="ARBA" id="ARBA00009224"/>
    </source>
</evidence>
<dbReference type="GO" id="GO:0005739">
    <property type="term" value="C:mitochondrion"/>
    <property type="evidence" value="ECO:0007669"/>
    <property type="project" value="TreeGrafter"/>
</dbReference>
<evidence type="ECO:0000313" key="4">
    <source>
        <dbReference type="EMBL" id="CAB3246101.1"/>
    </source>
</evidence>
<evidence type="ECO:0000256" key="2">
    <source>
        <dbReference type="ARBA" id="ARBA00017835"/>
    </source>
</evidence>
<dbReference type="InterPro" id="IPR019560">
    <property type="entry name" value="Mitochondrial_18_kDa_protein"/>
</dbReference>
<reference evidence="4 5" key="1">
    <citation type="submission" date="2020-04" db="EMBL/GenBank/DDBJ databases">
        <authorList>
            <person name="Wallbank WR R."/>
            <person name="Pardo Diaz C."/>
            <person name="Kozak K."/>
            <person name="Martin S."/>
            <person name="Jiggins C."/>
            <person name="Moest M."/>
            <person name="Warren A I."/>
            <person name="Byers J.R.P. K."/>
            <person name="Montejo-Kovacevich G."/>
            <person name="Yen C E."/>
        </authorList>
    </citation>
    <scope>NUCLEOTIDE SEQUENCE [LARGE SCALE GENOMIC DNA]</scope>
</reference>
<organism evidence="4 5">
    <name type="scientific">Arctia plantaginis</name>
    <name type="common">Wood tiger moth</name>
    <name type="synonym">Phalaena plantaginis</name>
    <dbReference type="NCBI Taxonomy" id="874455"/>
    <lineage>
        <taxon>Eukaryota</taxon>
        <taxon>Metazoa</taxon>
        <taxon>Ecdysozoa</taxon>
        <taxon>Arthropoda</taxon>
        <taxon>Hexapoda</taxon>
        <taxon>Insecta</taxon>
        <taxon>Pterygota</taxon>
        <taxon>Neoptera</taxon>
        <taxon>Endopterygota</taxon>
        <taxon>Lepidoptera</taxon>
        <taxon>Glossata</taxon>
        <taxon>Ditrysia</taxon>
        <taxon>Noctuoidea</taxon>
        <taxon>Erebidae</taxon>
        <taxon>Arctiinae</taxon>
        <taxon>Arctia</taxon>
    </lineage>
</organism>
<dbReference type="Pfam" id="PF10558">
    <property type="entry name" value="MTP18"/>
    <property type="match status" value="2"/>
</dbReference>
<dbReference type="AlphaFoldDB" id="A0A8S1ALB5"/>
<dbReference type="Proteomes" id="UP000494256">
    <property type="component" value="Unassembled WGS sequence"/>
</dbReference>
<accession>A0A8S1ALB5</accession>
<dbReference type="GO" id="GO:0000266">
    <property type="term" value="P:mitochondrial fission"/>
    <property type="evidence" value="ECO:0007669"/>
    <property type="project" value="TreeGrafter"/>
</dbReference>
<proteinExistence type="inferred from homology"/>
<dbReference type="EMBL" id="CADEBD010000327">
    <property type="protein sequence ID" value="CAB3246101.1"/>
    <property type="molecule type" value="Genomic_DNA"/>
</dbReference>
<name>A0A8S1ALB5_ARCPL</name>
<protein>
    <recommendedName>
        <fullName evidence="2">Mitochondrial fission process protein 1</fullName>
    </recommendedName>
    <alternativeName>
        <fullName evidence="3">Mitochondrial 18 kDa protein</fullName>
    </alternativeName>
</protein>